<dbReference type="AlphaFoldDB" id="A0A915KK27"/>
<reference evidence="3" key="1">
    <citation type="submission" date="2022-11" db="UniProtKB">
        <authorList>
            <consortium name="WormBaseParasite"/>
        </authorList>
    </citation>
    <scope>IDENTIFICATION</scope>
</reference>
<proteinExistence type="predicted"/>
<sequence>MAGLKNGTLAAAAGAMPPGGTHDPKMTEKAWFTIIRPGNQNFVLPRYNELLTPDKTGKEDYWKNYFQSLRQQALQQPAFFYGHKTRKKPSKRGFLILFATTKTDPTAQYEV</sequence>
<organism evidence="2 3">
    <name type="scientific">Romanomermis culicivorax</name>
    <name type="common">Nematode worm</name>
    <dbReference type="NCBI Taxonomy" id="13658"/>
    <lineage>
        <taxon>Eukaryota</taxon>
        <taxon>Metazoa</taxon>
        <taxon>Ecdysozoa</taxon>
        <taxon>Nematoda</taxon>
        <taxon>Enoplea</taxon>
        <taxon>Dorylaimia</taxon>
        <taxon>Mermithida</taxon>
        <taxon>Mermithoidea</taxon>
        <taxon>Mermithidae</taxon>
        <taxon>Romanomermis</taxon>
    </lineage>
</organism>
<evidence type="ECO:0000313" key="3">
    <source>
        <dbReference type="WBParaSite" id="nRc.2.0.1.t38782-RA"/>
    </source>
</evidence>
<dbReference type="Proteomes" id="UP000887565">
    <property type="component" value="Unplaced"/>
</dbReference>
<keyword evidence="2" id="KW-1185">Reference proteome</keyword>
<name>A0A915KK27_ROMCU</name>
<protein>
    <submittedName>
        <fullName evidence="3">Uncharacterized protein</fullName>
    </submittedName>
</protein>
<accession>A0A915KK27</accession>
<evidence type="ECO:0000256" key="1">
    <source>
        <dbReference type="SAM" id="MobiDB-lite"/>
    </source>
</evidence>
<evidence type="ECO:0000313" key="2">
    <source>
        <dbReference type="Proteomes" id="UP000887565"/>
    </source>
</evidence>
<dbReference type="WBParaSite" id="nRc.2.0.1.t38782-RA">
    <property type="protein sequence ID" value="nRc.2.0.1.t38782-RA"/>
    <property type="gene ID" value="nRc.2.0.1.g38782"/>
</dbReference>
<feature type="region of interest" description="Disordered" evidence="1">
    <location>
        <begin position="1"/>
        <end position="24"/>
    </location>
</feature>
<feature type="compositionally biased region" description="Low complexity" evidence="1">
    <location>
        <begin position="1"/>
        <end position="21"/>
    </location>
</feature>